<evidence type="ECO:0000256" key="1">
    <source>
        <dbReference type="SAM" id="MobiDB-lite"/>
    </source>
</evidence>
<keyword evidence="5" id="KW-1185">Reference proteome</keyword>
<evidence type="ECO:0000313" key="5">
    <source>
        <dbReference type="Proteomes" id="UP000662973"/>
    </source>
</evidence>
<protein>
    <submittedName>
        <fullName evidence="3">Uncharacterized protein</fullName>
    </submittedName>
</protein>
<dbReference type="RefSeq" id="WP_229111556.1">
    <property type="nucleotide sequence ID" value="NZ_CP064787.1"/>
</dbReference>
<evidence type="ECO:0000313" key="2">
    <source>
        <dbReference type="EMBL" id="QSG05641.1"/>
    </source>
</evidence>
<dbReference type="GeneID" id="68861622"/>
<name>A0A897N7G1_9EURY</name>
<dbReference type="AlphaFoldDB" id="A0A897N7G1"/>
<dbReference type="Proteomes" id="UP000663305">
    <property type="component" value="Chromosome"/>
</dbReference>
<dbReference type="EMBL" id="CP064788">
    <property type="protein sequence ID" value="QSG08381.1"/>
    <property type="molecule type" value="Genomic_DNA"/>
</dbReference>
<organism evidence="3 5">
    <name type="scientific">Halapricum desulfuricans</name>
    <dbReference type="NCBI Taxonomy" id="2841257"/>
    <lineage>
        <taxon>Archaea</taxon>
        <taxon>Methanobacteriati</taxon>
        <taxon>Methanobacteriota</taxon>
        <taxon>Stenosarchaea group</taxon>
        <taxon>Halobacteria</taxon>
        <taxon>Halobacteriales</taxon>
        <taxon>Haloarculaceae</taxon>
        <taxon>Halapricum</taxon>
    </lineage>
</organism>
<dbReference type="Proteomes" id="UP000663525">
    <property type="component" value="Chromosome"/>
</dbReference>
<feature type="region of interest" description="Disordered" evidence="1">
    <location>
        <begin position="1"/>
        <end position="21"/>
    </location>
</feature>
<proteinExistence type="predicted"/>
<dbReference type="Pfam" id="PF24018">
    <property type="entry name" value="DUF7331"/>
    <property type="match status" value="1"/>
</dbReference>
<dbReference type="KEGG" id="hds:HSR122_0978"/>
<gene>
    <name evidence="4" type="ORF">HSBGL_2094</name>
    <name evidence="2" type="ORF">HSR121_1295</name>
    <name evidence="3" type="ORF">HSR122_0978</name>
</gene>
<sequence>MSGNATDNTAGPATDDNQPQRYAELTLDDDEFVIYDRENHEAWIQSTVAVAIEEYR</sequence>
<dbReference type="Proteomes" id="UP000662973">
    <property type="component" value="Chromosome"/>
</dbReference>
<accession>A0A897N7G1</accession>
<dbReference type="EMBL" id="CP064789">
    <property type="protein sequence ID" value="QSG12502.1"/>
    <property type="molecule type" value="Genomic_DNA"/>
</dbReference>
<dbReference type="EMBL" id="CP064787">
    <property type="protein sequence ID" value="QSG05641.1"/>
    <property type="molecule type" value="Genomic_DNA"/>
</dbReference>
<evidence type="ECO:0000313" key="4">
    <source>
        <dbReference type="EMBL" id="QSG12502.1"/>
    </source>
</evidence>
<accession>A0A897MZD6</accession>
<accession>A0A897NIC7</accession>
<feature type="compositionally biased region" description="Polar residues" evidence="1">
    <location>
        <begin position="1"/>
        <end position="20"/>
    </location>
</feature>
<dbReference type="InterPro" id="IPR055755">
    <property type="entry name" value="DUF7331"/>
</dbReference>
<evidence type="ECO:0000313" key="3">
    <source>
        <dbReference type="EMBL" id="QSG08381.1"/>
    </source>
</evidence>
<reference evidence="3 5" key="1">
    <citation type="submission" date="2020-11" db="EMBL/GenBank/DDBJ databases">
        <title>Carbohydrate-dependent, anaerobic sulfur respiration: A novel catabolism in halophilic archaea.</title>
        <authorList>
            <person name="Sorokin D.Y."/>
            <person name="Messina E."/>
            <person name="Smedile F."/>
            <person name="La Cono V."/>
            <person name="Hallsworth J.E."/>
            <person name="Yakimov M.M."/>
        </authorList>
    </citation>
    <scope>NUCLEOTIDE SEQUENCE [LARGE SCALE GENOMIC DNA]</scope>
    <source>
        <strain evidence="4">HSR-Bgl</strain>
        <strain evidence="2">HSR12-1</strain>
        <strain evidence="3 5">HSR12-2</strain>
    </source>
</reference>